<evidence type="ECO:0000259" key="2">
    <source>
        <dbReference type="PROSITE" id="PS51704"/>
    </source>
</evidence>
<proteinExistence type="predicted"/>
<reference evidence="3 4" key="1">
    <citation type="submission" date="2018-09" db="EMBL/GenBank/DDBJ databases">
        <title>YIM 75507 draft genome.</title>
        <authorList>
            <person name="Tang S."/>
            <person name="Feng Y."/>
        </authorList>
    </citation>
    <scope>NUCLEOTIDE SEQUENCE [LARGE SCALE GENOMIC DNA]</scope>
    <source>
        <strain evidence="3 4">YIM 75507</strain>
    </source>
</reference>
<dbReference type="Pfam" id="PF03009">
    <property type="entry name" value="GDPD"/>
    <property type="match status" value="1"/>
</dbReference>
<accession>A0A3A4A944</accession>
<feature type="domain" description="GP-PDE" evidence="2">
    <location>
        <begin position="111"/>
        <end position="351"/>
    </location>
</feature>
<sequence>MHEPAAPGDPGARTGGPPPALAPGAPDSGARSGPFHGRGVAAGVAGPAGLASLAGARGPGGVAVRLPGRAAGTAGTSGPRARRGAAELGAWAAARARAREAVRRIHRGRRTVEIGHRGAAGYAPENTLAGIRAARARGADLVELDVQQTRDGRLVLLHDRSLARTTDVERVFPGRAPWRVRDFTLAEIRRLDAGSWFSPRYRGERVPTLGEAMAALAGGGTGIMLEIKRPRWHPGIVRRVAATVAHWHPRPLIVQSFSMRALREFRRLRPDVPAGISGSPAPGRFRALARELEYVGVRRHEVTPSYVRRAHRAGLRVMLAYTARTPDQARRVARLRLDALITNLPGRVRIR</sequence>
<dbReference type="GO" id="GO:0008081">
    <property type="term" value="F:phosphoric diester hydrolase activity"/>
    <property type="evidence" value="ECO:0007669"/>
    <property type="project" value="InterPro"/>
</dbReference>
<dbReference type="Gene3D" id="3.20.20.190">
    <property type="entry name" value="Phosphatidylinositol (PI) phosphodiesterase"/>
    <property type="match status" value="1"/>
</dbReference>
<protein>
    <submittedName>
        <fullName evidence="3">Glycerophosphodiester phosphodiesterase</fullName>
    </submittedName>
</protein>
<keyword evidence="4" id="KW-1185">Reference proteome</keyword>
<dbReference type="InterPro" id="IPR017946">
    <property type="entry name" value="PLC-like_Pdiesterase_TIM-brl"/>
</dbReference>
<dbReference type="InterPro" id="IPR030395">
    <property type="entry name" value="GP_PDE_dom"/>
</dbReference>
<dbReference type="PANTHER" id="PTHR46211:SF1">
    <property type="entry name" value="GLYCEROPHOSPHODIESTER PHOSPHODIESTERASE, CYTOPLASMIC"/>
    <property type="match status" value="1"/>
</dbReference>
<evidence type="ECO:0000256" key="1">
    <source>
        <dbReference type="SAM" id="MobiDB-lite"/>
    </source>
</evidence>
<dbReference type="PROSITE" id="PS51704">
    <property type="entry name" value="GP_PDE"/>
    <property type="match status" value="1"/>
</dbReference>
<dbReference type="GO" id="GO:0006629">
    <property type="term" value="P:lipid metabolic process"/>
    <property type="evidence" value="ECO:0007669"/>
    <property type="project" value="InterPro"/>
</dbReference>
<comment type="caution">
    <text evidence="3">The sequence shown here is derived from an EMBL/GenBank/DDBJ whole genome shotgun (WGS) entry which is preliminary data.</text>
</comment>
<name>A0A3A4A944_9ACTN</name>
<gene>
    <name evidence="3" type="ORF">D5H75_36990</name>
</gene>
<dbReference type="AlphaFoldDB" id="A0A3A4A944"/>
<dbReference type="Proteomes" id="UP000265768">
    <property type="component" value="Unassembled WGS sequence"/>
</dbReference>
<evidence type="ECO:0000313" key="4">
    <source>
        <dbReference type="Proteomes" id="UP000265768"/>
    </source>
</evidence>
<feature type="compositionally biased region" description="Low complexity" evidence="1">
    <location>
        <begin position="1"/>
        <end position="12"/>
    </location>
</feature>
<dbReference type="PANTHER" id="PTHR46211">
    <property type="entry name" value="GLYCEROPHOSPHORYL DIESTER PHOSPHODIESTERASE"/>
    <property type="match status" value="1"/>
</dbReference>
<feature type="region of interest" description="Disordered" evidence="1">
    <location>
        <begin position="1"/>
        <end position="38"/>
    </location>
</feature>
<organism evidence="3 4">
    <name type="scientific">Bailinhaonella thermotolerans</name>
    <dbReference type="NCBI Taxonomy" id="1070861"/>
    <lineage>
        <taxon>Bacteria</taxon>
        <taxon>Bacillati</taxon>
        <taxon>Actinomycetota</taxon>
        <taxon>Actinomycetes</taxon>
        <taxon>Streptosporangiales</taxon>
        <taxon>Streptosporangiaceae</taxon>
        <taxon>Bailinhaonella</taxon>
    </lineage>
</organism>
<evidence type="ECO:0000313" key="3">
    <source>
        <dbReference type="EMBL" id="RJL21782.1"/>
    </source>
</evidence>
<dbReference type="OrthoDB" id="9758957at2"/>
<dbReference type="SUPFAM" id="SSF51695">
    <property type="entry name" value="PLC-like phosphodiesterases"/>
    <property type="match status" value="1"/>
</dbReference>
<dbReference type="EMBL" id="QZEY01000024">
    <property type="protein sequence ID" value="RJL21782.1"/>
    <property type="molecule type" value="Genomic_DNA"/>
</dbReference>